<dbReference type="EMBL" id="AWUE01019551">
    <property type="protein sequence ID" value="OMO72887.1"/>
    <property type="molecule type" value="Genomic_DNA"/>
</dbReference>
<organism evidence="2 3">
    <name type="scientific">Corchorus olitorius</name>
    <dbReference type="NCBI Taxonomy" id="93759"/>
    <lineage>
        <taxon>Eukaryota</taxon>
        <taxon>Viridiplantae</taxon>
        <taxon>Streptophyta</taxon>
        <taxon>Embryophyta</taxon>
        <taxon>Tracheophyta</taxon>
        <taxon>Spermatophyta</taxon>
        <taxon>Magnoliopsida</taxon>
        <taxon>eudicotyledons</taxon>
        <taxon>Gunneridae</taxon>
        <taxon>Pentapetalae</taxon>
        <taxon>rosids</taxon>
        <taxon>malvids</taxon>
        <taxon>Malvales</taxon>
        <taxon>Malvaceae</taxon>
        <taxon>Grewioideae</taxon>
        <taxon>Apeibeae</taxon>
        <taxon>Corchorus</taxon>
    </lineage>
</organism>
<gene>
    <name evidence="2" type="ORF">COLO4_27417</name>
</gene>
<evidence type="ECO:0000313" key="2">
    <source>
        <dbReference type="EMBL" id="OMO72887.1"/>
    </source>
</evidence>
<dbReference type="Proteomes" id="UP000187203">
    <property type="component" value="Unassembled WGS sequence"/>
</dbReference>
<proteinExistence type="predicted"/>
<reference evidence="3" key="1">
    <citation type="submission" date="2013-09" db="EMBL/GenBank/DDBJ databases">
        <title>Corchorus olitorius genome sequencing.</title>
        <authorList>
            <person name="Alam M."/>
            <person name="Haque M.S."/>
            <person name="Islam M.S."/>
            <person name="Emdad E.M."/>
            <person name="Islam M.M."/>
            <person name="Ahmed B."/>
            <person name="Halim A."/>
            <person name="Hossen Q.M.M."/>
            <person name="Hossain M.Z."/>
            <person name="Ahmed R."/>
            <person name="Khan M.M."/>
            <person name="Islam R."/>
            <person name="Rashid M.M."/>
            <person name="Khan S.A."/>
            <person name="Rahman M.S."/>
            <person name="Alam M."/>
            <person name="Yahiya A.S."/>
            <person name="Khan M.S."/>
            <person name="Azam M.S."/>
            <person name="Haque T."/>
            <person name="Lashkar M.Z.H."/>
            <person name="Akhand A.I."/>
            <person name="Morshed G."/>
            <person name="Roy S."/>
            <person name="Uddin K.S."/>
            <person name="Rabeya T."/>
            <person name="Hossain A.S."/>
            <person name="Chowdhury A."/>
            <person name="Snigdha A.R."/>
            <person name="Mortoza M.S."/>
            <person name="Matin S.A."/>
            <person name="Hoque S.M.E."/>
            <person name="Islam M.K."/>
            <person name="Roy D.K."/>
            <person name="Haider R."/>
            <person name="Moosa M.M."/>
            <person name="Elias S.M."/>
            <person name="Hasan A.M."/>
            <person name="Jahan S."/>
            <person name="Shafiuddin M."/>
            <person name="Mahmood N."/>
            <person name="Shommy N.S."/>
        </authorList>
    </citation>
    <scope>NUCLEOTIDE SEQUENCE [LARGE SCALE GENOMIC DNA]</scope>
    <source>
        <strain evidence="3">cv. O-4</strain>
    </source>
</reference>
<feature type="transmembrane region" description="Helical" evidence="1">
    <location>
        <begin position="42"/>
        <end position="61"/>
    </location>
</feature>
<keyword evidence="1" id="KW-0472">Membrane</keyword>
<accession>A0A1R3HR53</accession>
<name>A0A1R3HR53_9ROSI</name>
<protein>
    <submittedName>
        <fullName evidence="2">Uncharacterized protein</fullName>
    </submittedName>
</protein>
<evidence type="ECO:0000256" key="1">
    <source>
        <dbReference type="SAM" id="Phobius"/>
    </source>
</evidence>
<sequence>MAFAASPSFLCCLCSSTSEASLLNRNFAQIFSSHSFDLVQSLAEFVSVCSVAVIPLLFVFVDE</sequence>
<comment type="caution">
    <text evidence="2">The sequence shown here is derived from an EMBL/GenBank/DDBJ whole genome shotgun (WGS) entry which is preliminary data.</text>
</comment>
<keyword evidence="1" id="KW-0812">Transmembrane</keyword>
<keyword evidence="1" id="KW-1133">Transmembrane helix</keyword>
<keyword evidence="3" id="KW-1185">Reference proteome</keyword>
<evidence type="ECO:0000313" key="3">
    <source>
        <dbReference type="Proteomes" id="UP000187203"/>
    </source>
</evidence>
<dbReference type="AlphaFoldDB" id="A0A1R3HR53"/>